<accession>A0A6J7L173</accession>
<feature type="compositionally biased region" description="Polar residues" evidence="2">
    <location>
        <begin position="1"/>
        <end position="10"/>
    </location>
</feature>
<dbReference type="EMBL" id="CAFBMK010000504">
    <property type="protein sequence ID" value="CAB4961926.1"/>
    <property type="molecule type" value="Genomic_DNA"/>
</dbReference>
<reference evidence="3" key="1">
    <citation type="submission" date="2020-05" db="EMBL/GenBank/DDBJ databases">
        <authorList>
            <person name="Chiriac C."/>
            <person name="Salcher M."/>
            <person name="Ghai R."/>
            <person name="Kavagutti S V."/>
        </authorList>
    </citation>
    <scope>NUCLEOTIDE SEQUENCE</scope>
</reference>
<keyword evidence="1" id="KW-0175">Coiled coil</keyword>
<protein>
    <submittedName>
        <fullName evidence="3">Unannotated protein</fullName>
    </submittedName>
</protein>
<sequence length="217" mass="22601">MAPAGSSSTGVPGRPAVGGRAAVVSAPAEIGPGTSKPPTSTRPVVSRTEPVVGPLARAAELELRVREEVLRRERAEARAERAEGLADVARARAGLLEARAAAMAEALEAEATEREVLAETVRAGLAELADELRALRALAVAADERPVVGALDERADLPSGTRPRTALDPSVRMGELARGARELLAGGRLEAADEVIRGLEDAAARLRAQTPPPDDRR</sequence>
<proteinExistence type="predicted"/>
<evidence type="ECO:0000256" key="2">
    <source>
        <dbReference type="SAM" id="MobiDB-lite"/>
    </source>
</evidence>
<gene>
    <name evidence="3" type="ORF">UFOPK3564_04117</name>
</gene>
<feature type="coiled-coil region" evidence="1">
    <location>
        <begin position="58"/>
        <end position="92"/>
    </location>
</feature>
<feature type="region of interest" description="Disordered" evidence="2">
    <location>
        <begin position="1"/>
        <end position="50"/>
    </location>
</feature>
<organism evidence="3">
    <name type="scientific">freshwater metagenome</name>
    <dbReference type="NCBI Taxonomy" id="449393"/>
    <lineage>
        <taxon>unclassified sequences</taxon>
        <taxon>metagenomes</taxon>
        <taxon>ecological metagenomes</taxon>
    </lineage>
</organism>
<evidence type="ECO:0000256" key="1">
    <source>
        <dbReference type="SAM" id="Coils"/>
    </source>
</evidence>
<name>A0A6J7L173_9ZZZZ</name>
<dbReference type="AlphaFoldDB" id="A0A6J7L173"/>
<evidence type="ECO:0000313" key="3">
    <source>
        <dbReference type="EMBL" id="CAB4961926.1"/>
    </source>
</evidence>